<accession>X1BX31</accession>
<evidence type="ECO:0000256" key="1">
    <source>
        <dbReference type="ARBA" id="ARBA00023027"/>
    </source>
</evidence>
<protein>
    <recommendedName>
        <fullName evidence="3">Glycosyl hydrolase family 4 C-terminal domain-containing protein</fullName>
    </recommendedName>
</protein>
<keyword evidence="1" id="KW-0520">NAD</keyword>
<dbReference type="AlphaFoldDB" id="X1BX31"/>
<sequence>MSKIAIIGAGSMVFSTTLLNDILQTPGLEDATVALMSPTMSKLKKVEDYTNKIIKKNNLSMQIFSTTDRREAIKDADFVITTFQIGGMEAYKYDYEIPMKYGVDQCLGQCVGPGGVFRGMRSIPVLADIMHDMEELCPDALLLNYVNPMAACSIGMSKSSNIKFVGCA</sequence>
<dbReference type="EMBL" id="BART01022757">
    <property type="protein sequence ID" value="GAH00351.1"/>
    <property type="molecule type" value="Genomic_DNA"/>
</dbReference>
<evidence type="ECO:0008006" key="3">
    <source>
        <dbReference type="Google" id="ProtNLM"/>
    </source>
</evidence>
<dbReference type="InterPro" id="IPR053715">
    <property type="entry name" value="GH4_Enzyme_sf"/>
</dbReference>
<dbReference type="PANTHER" id="PTHR32092">
    <property type="entry name" value="6-PHOSPHO-BETA-GLUCOSIDASE-RELATED"/>
    <property type="match status" value="1"/>
</dbReference>
<gene>
    <name evidence="2" type="ORF">S01H4_41588</name>
</gene>
<dbReference type="PANTHER" id="PTHR32092:SF6">
    <property type="entry name" value="ALPHA-GALACTOSIDASE"/>
    <property type="match status" value="1"/>
</dbReference>
<dbReference type="InterPro" id="IPR001088">
    <property type="entry name" value="Glyco_hydro_4"/>
</dbReference>
<dbReference type="GO" id="GO:0005975">
    <property type="term" value="P:carbohydrate metabolic process"/>
    <property type="evidence" value="ECO:0007669"/>
    <property type="project" value="InterPro"/>
</dbReference>
<evidence type="ECO:0000313" key="2">
    <source>
        <dbReference type="EMBL" id="GAH00351.1"/>
    </source>
</evidence>
<dbReference type="SUPFAM" id="SSF51735">
    <property type="entry name" value="NAD(P)-binding Rossmann-fold domains"/>
    <property type="match status" value="1"/>
</dbReference>
<dbReference type="PRINTS" id="PR00732">
    <property type="entry name" value="GLHYDRLASE4"/>
</dbReference>
<dbReference type="Pfam" id="PF02056">
    <property type="entry name" value="Glyco_hydro_4"/>
    <property type="match status" value="1"/>
</dbReference>
<dbReference type="Gene3D" id="3.90.1820.10">
    <property type="entry name" value="AglA-like glucosidase"/>
    <property type="match status" value="1"/>
</dbReference>
<dbReference type="InterPro" id="IPR036291">
    <property type="entry name" value="NAD(P)-bd_dom_sf"/>
</dbReference>
<reference evidence="2" key="1">
    <citation type="journal article" date="2014" name="Front. Microbiol.">
        <title>High frequency of phylogenetically diverse reductive dehalogenase-homologous genes in deep subseafloor sedimentary metagenomes.</title>
        <authorList>
            <person name="Kawai M."/>
            <person name="Futagami T."/>
            <person name="Toyoda A."/>
            <person name="Takaki Y."/>
            <person name="Nishi S."/>
            <person name="Hori S."/>
            <person name="Arai W."/>
            <person name="Tsubouchi T."/>
            <person name="Morono Y."/>
            <person name="Uchiyama I."/>
            <person name="Ito T."/>
            <person name="Fujiyama A."/>
            <person name="Inagaki F."/>
            <person name="Takami H."/>
        </authorList>
    </citation>
    <scope>NUCLEOTIDE SEQUENCE</scope>
    <source>
        <strain evidence="2">Expedition CK06-06</strain>
    </source>
</reference>
<feature type="non-terminal residue" evidence="2">
    <location>
        <position position="168"/>
    </location>
</feature>
<dbReference type="GO" id="GO:0004553">
    <property type="term" value="F:hydrolase activity, hydrolyzing O-glycosyl compounds"/>
    <property type="evidence" value="ECO:0007669"/>
    <property type="project" value="InterPro"/>
</dbReference>
<comment type="caution">
    <text evidence="2">The sequence shown here is derived from an EMBL/GenBank/DDBJ whole genome shotgun (WGS) entry which is preliminary data.</text>
</comment>
<proteinExistence type="predicted"/>
<organism evidence="2">
    <name type="scientific">marine sediment metagenome</name>
    <dbReference type="NCBI Taxonomy" id="412755"/>
    <lineage>
        <taxon>unclassified sequences</taxon>
        <taxon>metagenomes</taxon>
        <taxon>ecological metagenomes</taxon>
    </lineage>
</organism>
<name>X1BX31_9ZZZZ</name>